<dbReference type="PANTHER" id="PTHR30473:SF1">
    <property type="entry name" value="PHOH-LIKE PROTEIN"/>
    <property type="match status" value="1"/>
</dbReference>
<dbReference type="EMBL" id="MN740943">
    <property type="protein sequence ID" value="QHU19051.1"/>
    <property type="molecule type" value="Genomic_DNA"/>
</dbReference>
<name>A0A6C0KPE8_9ZZZZ</name>
<sequence length="299" mass="34304">MKFLHYLALPLLLTSKRFLSTKRSSIIMKRESLLSKSVPLYIPKTPNQKEYVNALDSKEDCITVVVGPAGTGKTLMACNSAVNYLKENKIDKIIITRPVVPVEEEIGFLPGSMVKKMDPWTRPIFDIFEEYFSKTQVASMVTNGQIEISPLGFMRGRTFKNAFVIADEMQNSSPNQMYMLLTRIGTNSRMVITGDLDQSDKFENNGLKNLIEKIELFNKKNNLENIKLIKLNSSDIQRSQLVESIINLYKYDENVNVNINVNNNIIFPTKRPKYEDPDNFYKDRGDAALIPKKDYFKNY</sequence>
<reference evidence="8" key="1">
    <citation type="journal article" date="2020" name="Nature">
        <title>Giant virus diversity and host interactions through global metagenomics.</title>
        <authorList>
            <person name="Schulz F."/>
            <person name="Roux S."/>
            <person name="Paez-Espino D."/>
            <person name="Jungbluth S."/>
            <person name="Walsh D.A."/>
            <person name="Denef V.J."/>
            <person name="McMahon K.D."/>
            <person name="Konstantinidis K.T."/>
            <person name="Eloe-Fadrosh E.A."/>
            <person name="Kyrpides N.C."/>
            <person name="Woyke T."/>
        </authorList>
    </citation>
    <scope>NUCLEOTIDE SEQUENCE</scope>
    <source>
        <strain evidence="8">GVMAG-S-3300013014-104</strain>
    </source>
</reference>
<keyword evidence="5" id="KW-0067">ATP-binding</keyword>
<organism evidence="8">
    <name type="scientific">viral metagenome</name>
    <dbReference type="NCBI Taxonomy" id="1070528"/>
    <lineage>
        <taxon>unclassified sequences</taxon>
        <taxon>metagenomes</taxon>
        <taxon>organismal metagenomes</taxon>
    </lineage>
</organism>
<evidence type="ECO:0000256" key="2">
    <source>
        <dbReference type="ARBA" id="ARBA00010393"/>
    </source>
</evidence>
<dbReference type="SUPFAM" id="SSF52540">
    <property type="entry name" value="P-loop containing nucleoside triphosphate hydrolases"/>
    <property type="match status" value="1"/>
</dbReference>
<evidence type="ECO:0000259" key="7">
    <source>
        <dbReference type="Pfam" id="PF02562"/>
    </source>
</evidence>
<accession>A0A6C0KPE8</accession>
<evidence type="ECO:0000256" key="6">
    <source>
        <dbReference type="ARBA" id="ARBA00039970"/>
    </source>
</evidence>
<proteinExistence type="inferred from homology"/>
<dbReference type="InterPro" id="IPR003714">
    <property type="entry name" value="PhoH"/>
</dbReference>
<evidence type="ECO:0000256" key="5">
    <source>
        <dbReference type="ARBA" id="ARBA00022840"/>
    </source>
</evidence>
<evidence type="ECO:0000313" key="8">
    <source>
        <dbReference type="EMBL" id="QHU19051.1"/>
    </source>
</evidence>
<dbReference type="PANTHER" id="PTHR30473">
    <property type="entry name" value="PROTEIN PHOH"/>
    <property type="match status" value="1"/>
</dbReference>
<keyword evidence="4" id="KW-0547">Nucleotide-binding</keyword>
<comment type="subcellular location">
    <subcellularLocation>
        <location evidence="1">Cytoplasm</location>
    </subcellularLocation>
</comment>
<dbReference type="InterPro" id="IPR027417">
    <property type="entry name" value="P-loop_NTPase"/>
</dbReference>
<keyword evidence="3" id="KW-0963">Cytoplasm</keyword>
<evidence type="ECO:0000256" key="4">
    <source>
        <dbReference type="ARBA" id="ARBA00022741"/>
    </source>
</evidence>
<dbReference type="GO" id="GO:0005829">
    <property type="term" value="C:cytosol"/>
    <property type="evidence" value="ECO:0007669"/>
    <property type="project" value="TreeGrafter"/>
</dbReference>
<comment type="similarity">
    <text evidence="2">Belongs to the PhoH family.</text>
</comment>
<dbReference type="InterPro" id="IPR051451">
    <property type="entry name" value="PhoH2-like"/>
</dbReference>
<dbReference type="GO" id="GO:0005524">
    <property type="term" value="F:ATP binding"/>
    <property type="evidence" value="ECO:0007669"/>
    <property type="project" value="UniProtKB-KW"/>
</dbReference>
<protein>
    <recommendedName>
        <fullName evidence="6">PhoH-like protein</fullName>
    </recommendedName>
</protein>
<dbReference type="Pfam" id="PF02562">
    <property type="entry name" value="PhoH"/>
    <property type="match status" value="1"/>
</dbReference>
<dbReference type="AlphaFoldDB" id="A0A6C0KPE8"/>
<evidence type="ECO:0000256" key="1">
    <source>
        <dbReference type="ARBA" id="ARBA00004496"/>
    </source>
</evidence>
<dbReference type="Gene3D" id="3.40.50.300">
    <property type="entry name" value="P-loop containing nucleotide triphosphate hydrolases"/>
    <property type="match status" value="1"/>
</dbReference>
<feature type="domain" description="PhoH-like protein" evidence="7">
    <location>
        <begin position="43"/>
        <end position="250"/>
    </location>
</feature>
<evidence type="ECO:0000256" key="3">
    <source>
        <dbReference type="ARBA" id="ARBA00022490"/>
    </source>
</evidence>